<proteinExistence type="predicted"/>
<dbReference type="RefSeq" id="WP_129864716.1">
    <property type="nucleotide sequence ID" value="NZ_RYUM01000023.1"/>
</dbReference>
<sequence length="466" mass="51538">MTYLIPHLEVKVNGAWRDLTARADLCALAGASVQWGTSEIGKQPEPSVLAFTLRDLHGELAANPTWLTGRAVRLWFGPGHTVVFNGIIATGLSVKPLHDGWQVRCTATSLMVLWKRLRDEGPTSDLSKNIKDKLHWNVRPADRVAEMNRRAEAVGAPQIVDDMPFNISSKNCIMPQLKGEYPSQLTLLHDSFMDYSLPLWYEHPDDNSLRALRVGAGALVCLDARATACVYVMSEGKAYKPLDAAYARSAREFQLLPPYTGVTVKFKTMRTEGRRNQNDTVEFTASVSDVEVNVKSDTLPQEIRDNVKNLVVDSDLLYGHSVSAPIDYTTWSPFTADETALKTLIDNIVTRLTPSGITLDADDMPESLQSKYMQPRPLAAIMFADTKLPFDAIGPYAMIGGTLSIDARHERIHVRHDITLTPIATPLSATATWAQIPSAWTAKYQTAEASIDHLCRTTSFLTSNAQ</sequence>
<reference evidence="1 2" key="1">
    <citation type="submission" date="2018-12" db="EMBL/GenBank/DDBJ databases">
        <title>Unveiling genomic diversity among members of the Bifidobacterium pseudolongum species, a widely distributed gut commensal of the animal kingdom.</title>
        <authorList>
            <person name="Lugli G.A."/>
            <person name="Duranti S."/>
            <person name="Albert K."/>
            <person name="Mancabelli L."/>
            <person name="Napoli S."/>
            <person name="Viappiani A."/>
            <person name="Anzalone R."/>
            <person name="Longhi G."/>
            <person name="Milani C."/>
            <person name="Turroni F."/>
            <person name="Alessandri G."/>
            <person name="Sela D.A."/>
            <person name="Van Sinderen D."/>
            <person name="Ventura M."/>
        </authorList>
    </citation>
    <scope>NUCLEOTIDE SEQUENCE [LARGE SCALE GENOMIC DNA]</scope>
    <source>
        <strain evidence="1 2">2071B</strain>
    </source>
</reference>
<comment type="caution">
    <text evidence="1">The sequence shown here is derived from an EMBL/GenBank/DDBJ whole genome shotgun (WGS) entry which is preliminary data.</text>
</comment>
<protein>
    <submittedName>
        <fullName evidence="1">Uncharacterized protein</fullName>
    </submittedName>
</protein>
<name>A0A4Q5A4E0_9BIFI</name>
<gene>
    <name evidence="1" type="ORF">PG2071B_1567</name>
</gene>
<dbReference type="Proteomes" id="UP000291187">
    <property type="component" value="Unassembled WGS sequence"/>
</dbReference>
<dbReference type="EMBL" id="RYUM01000023">
    <property type="protein sequence ID" value="RYQ16990.1"/>
    <property type="molecule type" value="Genomic_DNA"/>
</dbReference>
<evidence type="ECO:0000313" key="1">
    <source>
        <dbReference type="EMBL" id="RYQ16990.1"/>
    </source>
</evidence>
<dbReference type="AlphaFoldDB" id="A0A4Q5A4E0"/>
<accession>A0A4Q5A4E0</accession>
<organism evidence="1 2">
    <name type="scientific">Bifidobacterium pseudolongum subsp. globosum</name>
    <dbReference type="NCBI Taxonomy" id="1690"/>
    <lineage>
        <taxon>Bacteria</taxon>
        <taxon>Bacillati</taxon>
        <taxon>Actinomycetota</taxon>
        <taxon>Actinomycetes</taxon>
        <taxon>Bifidobacteriales</taxon>
        <taxon>Bifidobacteriaceae</taxon>
        <taxon>Bifidobacterium</taxon>
    </lineage>
</organism>
<evidence type="ECO:0000313" key="2">
    <source>
        <dbReference type="Proteomes" id="UP000291187"/>
    </source>
</evidence>